<dbReference type="RefSeq" id="WP_063238935.1">
    <property type="nucleotide sequence ID" value="NZ_CP069810.1"/>
</dbReference>
<dbReference type="EMBL" id="CP069812">
    <property type="protein sequence ID" value="QRQ95748.1"/>
    <property type="molecule type" value="Genomic_DNA"/>
</dbReference>
<evidence type="ECO:0000313" key="5">
    <source>
        <dbReference type="Proteomes" id="UP000623307"/>
    </source>
</evidence>
<reference evidence="4" key="1">
    <citation type="submission" date="2018-01" db="EMBL/GenBank/DDBJ databases">
        <authorList>
            <person name="Gaut B.S."/>
            <person name="Morton B.R."/>
            <person name="Clegg M.T."/>
            <person name="Duvall M.R."/>
        </authorList>
    </citation>
    <scope>NUCLEOTIDE SEQUENCE [LARGE SCALE GENOMIC DNA]</scope>
</reference>
<accession>A0A375FPL7</accession>
<proteinExistence type="predicted"/>
<keyword evidence="5" id="KW-1185">Reference proteome</keyword>
<gene>
    <name evidence="3" type="ORF">CO2235_140124</name>
    <name evidence="2" type="ORF">CO2235_U600136</name>
    <name evidence="1" type="ORF">JTE92_20210</name>
</gene>
<reference evidence="1 5" key="3">
    <citation type="submission" date="2021-02" db="EMBL/GenBank/DDBJ databases">
        <title>Complete Genome Sequence of Cupriavidus oxalaticus Strain Ox1, a Soil Oxalate-Degrading Species.</title>
        <authorList>
            <person name="Palmieri F."/>
            <person name="Udriet P."/>
            <person name="Deuasquier M."/>
            <person name="Beaudoing E."/>
            <person name="Johnson S.L."/>
            <person name="Davenport K.W."/>
            <person name="Chain P.S."/>
            <person name="Bindschedler S."/>
            <person name="Junier P."/>
        </authorList>
    </citation>
    <scope>NUCLEOTIDE SEQUENCE [LARGE SCALE GENOMIC DNA]</scope>
    <source>
        <strain evidence="1 5">Ox1</strain>
    </source>
</reference>
<dbReference type="GeneID" id="303491885"/>
<evidence type="ECO:0000313" key="2">
    <source>
        <dbReference type="EMBL" id="SPC06693.1"/>
    </source>
</evidence>
<dbReference type="OrthoDB" id="9996002at2"/>
<evidence type="ECO:0000313" key="1">
    <source>
        <dbReference type="EMBL" id="QRQ95748.1"/>
    </source>
</evidence>
<evidence type="ECO:0000313" key="4">
    <source>
        <dbReference type="Proteomes" id="UP000256862"/>
    </source>
</evidence>
<protein>
    <submittedName>
        <fullName evidence="2">Uncharacterized protein</fullName>
    </submittedName>
</protein>
<dbReference type="EMBL" id="OGUS01000114">
    <property type="protein sequence ID" value="SPC12323.1"/>
    <property type="molecule type" value="Genomic_DNA"/>
</dbReference>
<dbReference type="Proteomes" id="UP000623307">
    <property type="component" value="Chromosome 2"/>
</dbReference>
<sequence>MTKLTAPPLAEAIYATYVLALRHENDGVADHLLCALELLALQSGDNTHLDSAYALIERSANTKHSLRLRERTSIR</sequence>
<dbReference type="EMBL" id="OGUS01000066">
    <property type="protein sequence ID" value="SPC06693.1"/>
    <property type="molecule type" value="Genomic_DNA"/>
</dbReference>
<organism evidence="2 4">
    <name type="scientific">Cupriavidus oxalaticus</name>
    <dbReference type="NCBI Taxonomy" id="96344"/>
    <lineage>
        <taxon>Bacteria</taxon>
        <taxon>Pseudomonadati</taxon>
        <taxon>Pseudomonadota</taxon>
        <taxon>Betaproteobacteria</taxon>
        <taxon>Burkholderiales</taxon>
        <taxon>Burkholderiaceae</taxon>
        <taxon>Cupriavidus</taxon>
    </lineage>
</organism>
<evidence type="ECO:0000313" key="3">
    <source>
        <dbReference type="EMBL" id="SPC12323.1"/>
    </source>
</evidence>
<dbReference type="AlphaFoldDB" id="A0A375FPL7"/>
<dbReference type="Proteomes" id="UP000256862">
    <property type="component" value="Chromosome CO2235"/>
</dbReference>
<name>A0A375FPL7_9BURK</name>
<reference evidence="2 4" key="2">
    <citation type="submission" date="2018-01" db="EMBL/GenBank/DDBJ databases">
        <authorList>
            <person name="Clerissi C."/>
        </authorList>
    </citation>
    <scope>NUCLEOTIDE SEQUENCE</scope>
    <source>
        <strain evidence="2">Cupriavidus oxalaticus LMG 2235</strain>
    </source>
</reference>